<dbReference type="Proteomes" id="UP000009135">
    <property type="component" value="Chromosome"/>
</dbReference>
<proteinExistence type="predicted"/>
<reference evidence="1 2" key="1">
    <citation type="journal article" date="2012" name="J. Bacteriol.">
        <title>Complete genome sequence of Mycoplasma haemocanis strain Illinois.</title>
        <authorList>
            <person name="do Nascimento N.C."/>
            <person name="Guimaraes A.M."/>
            <person name="Santos A.P."/>
            <person name="Sanmiguel P.J."/>
            <person name="Messick J.B."/>
        </authorList>
    </citation>
    <scope>NUCLEOTIDE SEQUENCE [LARGE SCALE GENOMIC DNA]</scope>
    <source>
        <strain evidence="1 2">Illinois</strain>
    </source>
</reference>
<dbReference type="STRING" id="1111676.MHC_01665"/>
<dbReference type="HOGENOM" id="CLU_113690_0_0_14"/>
<protein>
    <submittedName>
        <fullName evidence="1">Uncharacterized protein</fullName>
    </submittedName>
</protein>
<keyword evidence="2" id="KW-1185">Reference proteome</keyword>
<evidence type="ECO:0000313" key="1">
    <source>
        <dbReference type="EMBL" id="AEW45199.2"/>
    </source>
</evidence>
<dbReference type="KEGG" id="mhe:MHC_01665"/>
<dbReference type="EMBL" id="CP003199">
    <property type="protein sequence ID" value="AEW45199.2"/>
    <property type="molecule type" value="Genomic_DNA"/>
</dbReference>
<name>H6N6C7_MYCHN</name>
<sequence length="242" mass="27678">MKPFYRIKDFLHAMFVLRVQNSMTNFVKGLASLGVVGTATGGIYLGKRLLDEKKDKSTRNYFLSRGRLLISDLSLDDGIIEQWREEFKSDKDEIKRLLNTTEDGEEKGGVLLKNWCDSQMKKDYLPSNKDLDKVEKYCLIRTIESQISRNKKTLLTDIEGDKSKWEATYDKRKSTTSLSPRSQIAGLDGEWKDKQNTRDTDLPIIKSWCKVKVGGFFLAKEKSTSYTSVENWCTEQGAQASS</sequence>
<dbReference type="AlphaFoldDB" id="H6N6C7"/>
<accession>H6N6C7</accession>
<organism evidence="1 2">
    <name type="scientific">Mycoplasma haemocanis (strain Illinois)</name>
    <dbReference type="NCBI Taxonomy" id="1111676"/>
    <lineage>
        <taxon>Bacteria</taxon>
        <taxon>Bacillati</taxon>
        <taxon>Mycoplasmatota</taxon>
        <taxon>Mollicutes</taxon>
        <taxon>Mycoplasmataceae</taxon>
        <taxon>Mycoplasma</taxon>
    </lineage>
</organism>
<evidence type="ECO:0000313" key="2">
    <source>
        <dbReference type="Proteomes" id="UP000009135"/>
    </source>
</evidence>
<gene>
    <name evidence="1" type="ordered locus">MHC_01665</name>
</gene>